<gene>
    <name evidence="3" type="ORF">B1B_11689</name>
    <name evidence="2" type="ORF">B2A_13818</name>
</gene>
<dbReference type="SUPFAM" id="SSF103642">
    <property type="entry name" value="Sec-C motif"/>
    <property type="match status" value="1"/>
</dbReference>
<organism evidence="2">
    <name type="scientific">mine drainage metagenome</name>
    <dbReference type="NCBI Taxonomy" id="410659"/>
    <lineage>
        <taxon>unclassified sequences</taxon>
        <taxon>metagenomes</taxon>
        <taxon>ecological metagenomes</taxon>
    </lineage>
</organism>
<dbReference type="InterPro" id="IPR019734">
    <property type="entry name" value="TPR_rpt"/>
</dbReference>
<dbReference type="InterPro" id="IPR011990">
    <property type="entry name" value="TPR-like_helical_dom_sf"/>
</dbReference>
<dbReference type="InterPro" id="IPR004027">
    <property type="entry name" value="SEC_C_motif"/>
</dbReference>
<dbReference type="SUPFAM" id="SSF48452">
    <property type="entry name" value="TPR-like"/>
    <property type="match status" value="1"/>
</dbReference>
<sequence length="150" mass="16965">MSAKTVGRNAPCPCGSGLPYKRCCREKDRAEQSARDRARSITERERQEAARQAQLEAFDEARALDNASNAVLDLLEAGKLGEAEQAARELLERYPEVPDGHERLASVYEARGDHRQAAECYRKVIEFIRANPDHFDPEYEQYLVEKLAAN</sequence>
<dbReference type="Pfam" id="PF02810">
    <property type="entry name" value="SEC-C"/>
    <property type="match status" value="1"/>
</dbReference>
<evidence type="ECO:0000313" key="3">
    <source>
        <dbReference type="EMBL" id="EQD49336.1"/>
    </source>
</evidence>
<reference evidence="2" key="2">
    <citation type="journal article" date="2014" name="ISME J.">
        <title>Microbial stratification in low pH oxic and suboxic macroscopic growths along an acid mine drainage.</title>
        <authorList>
            <person name="Mendez-Garcia C."/>
            <person name="Mesa V."/>
            <person name="Sprenger R.R."/>
            <person name="Richter M."/>
            <person name="Diez M.S."/>
            <person name="Solano J."/>
            <person name="Bargiela R."/>
            <person name="Golyshina O.V."/>
            <person name="Manteca A."/>
            <person name="Ramos J.L."/>
            <person name="Gallego J.R."/>
            <person name="Llorente I."/>
            <person name="Martins Dos Santos V.A."/>
            <person name="Jensen O.N."/>
            <person name="Pelaez A.I."/>
            <person name="Sanchez J."/>
            <person name="Ferrer M."/>
        </authorList>
    </citation>
    <scope>NUCLEOTIDE SEQUENCE</scope>
</reference>
<comment type="caution">
    <text evidence="2">The sequence shown here is derived from an EMBL/GenBank/DDBJ whole genome shotgun (WGS) entry which is preliminary data.</text>
</comment>
<dbReference type="Gene3D" id="1.25.40.10">
    <property type="entry name" value="Tetratricopeptide repeat domain"/>
    <property type="match status" value="1"/>
</dbReference>
<evidence type="ECO:0000313" key="2">
    <source>
        <dbReference type="EMBL" id="EQD31142.1"/>
    </source>
</evidence>
<name>T0YH57_9ZZZZ</name>
<dbReference type="SMART" id="SM00028">
    <property type="entry name" value="TPR"/>
    <property type="match status" value="1"/>
</dbReference>
<dbReference type="Gene3D" id="3.10.450.50">
    <property type="match status" value="1"/>
</dbReference>
<dbReference type="AlphaFoldDB" id="T0YH57"/>
<dbReference type="EMBL" id="AUZY01007622">
    <property type="protein sequence ID" value="EQD49336.1"/>
    <property type="molecule type" value="Genomic_DNA"/>
</dbReference>
<reference evidence="2" key="1">
    <citation type="submission" date="2013-08" db="EMBL/GenBank/DDBJ databases">
        <authorList>
            <person name="Mendez C."/>
            <person name="Richter M."/>
            <person name="Ferrer M."/>
            <person name="Sanchez J."/>
        </authorList>
    </citation>
    <scope>NUCLEOTIDE SEQUENCE</scope>
</reference>
<accession>T0YH57</accession>
<proteinExistence type="predicted"/>
<evidence type="ECO:0000256" key="1">
    <source>
        <dbReference type="SAM" id="MobiDB-lite"/>
    </source>
</evidence>
<protein>
    <submittedName>
        <fullName evidence="2">SEC-C motif domain protein</fullName>
    </submittedName>
</protein>
<feature type="region of interest" description="Disordered" evidence="1">
    <location>
        <begin position="29"/>
        <end position="48"/>
    </location>
</feature>
<dbReference type="EMBL" id="AUZZ01010017">
    <property type="protein sequence ID" value="EQD31142.1"/>
    <property type="molecule type" value="Genomic_DNA"/>
</dbReference>